<dbReference type="InterPro" id="IPR002645">
    <property type="entry name" value="STAS_dom"/>
</dbReference>
<dbReference type="CDD" id="cd07043">
    <property type="entry name" value="STAS_anti-anti-sigma_factors"/>
    <property type="match status" value="1"/>
</dbReference>
<sequence>MMLLNFKVIEPSGILNVTQASELRTQVDELVSTGVKEILIDLKDVSFMDSSGLAGLVIALKAIQSVGGQLCICSLNDQVRLLFELTNMMQVFDIFADRETFEQSLNPV</sequence>
<organism evidence="4 5">
    <name type="scientific">Thermocoleostomius sinensis A174</name>
    <dbReference type="NCBI Taxonomy" id="2016057"/>
    <lineage>
        <taxon>Bacteria</taxon>
        <taxon>Bacillati</taxon>
        <taxon>Cyanobacteriota</taxon>
        <taxon>Cyanophyceae</taxon>
        <taxon>Oculatellales</taxon>
        <taxon>Oculatellaceae</taxon>
        <taxon>Thermocoleostomius</taxon>
    </lineage>
</organism>
<evidence type="ECO:0000313" key="5">
    <source>
        <dbReference type="Proteomes" id="UP001163152"/>
    </source>
</evidence>
<comment type="similarity">
    <text evidence="1 2">Belongs to the anti-sigma-factor antagonist family.</text>
</comment>
<dbReference type="Gene3D" id="3.30.750.24">
    <property type="entry name" value="STAS domain"/>
    <property type="match status" value="1"/>
</dbReference>
<dbReference type="InterPro" id="IPR036513">
    <property type="entry name" value="STAS_dom_sf"/>
</dbReference>
<evidence type="ECO:0000313" key="4">
    <source>
        <dbReference type="EMBL" id="WAL62754.1"/>
    </source>
</evidence>
<dbReference type="Pfam" id="PF01740">
    <property type="entry name" value="STAS"/>
    <property type="match status" value="1"/>
</dbReference>
<evidence type="ECO:0000256" key="2">
    <source>
        <dbReference type="RuleBase" id="RU003749"/>
    </source>
</evidence>
<accession>A0A9E8ZG20</accession>
<dbReference type="PROSITE" id="PS50801">
    <property type="entry name" value="STAS"/>
    <property type="match status" value="1"/>
</dbReference>
<protein>
    <recommendedName>
        <fullName evidence="2">Anti-sigma factor antagonist</fullName>
    </recommendedName>
</protein>
<reference evidence="4" key="1">
    <citation type="submission" date="2022-12" db="EMBL/GenBank/DDBJ databases">
        <title>Polyphasic identification of a Novel Hot-Spring Cyanobacterium Ocullathermofonsia sinensis gen nov. sp. nov. and Genomic Insights on its Adaptations to the Thermal Habitat.</title>
        <authorList>
            <person name="Daroch M."/>
            <person name="Tang J."/>
            <person name="Jiang Y."/>
        </authorList>
    </citation>
    <scope>NUCLEOTIDE SEQUENCE</scope>
    <source>
        <strain evidence="4">PKUAC-SCTA174</strain>
    </source>
</reference>
<dbReference type="PANTHER" id="PTHR33495:SF2">
    <property type="entry name" value="ANTI-SIGMA FACTOR ANTAGONIST TM_1081-RELATED"/>
    <property type="match status" value="1"/>
</dbReference>
<dbReference type="GO" id="GO:0043856">
    <property type="term" value="F:anti-sigma factor antagonist activity"/>
    <property type="evidence" value="ECO:0007669"/>
    <property type="project" value="InterPro"/>
</dbReference>
<evidence type="ECO:0000256" key="1">
    <source>
        <dbReference type="ARBA" id="ARBA00009013"/>
    </source>
</evidence>
<feature type="domain" description="STAS" evidence="3">
    <location>
        <begin position="1"/>
        <end position="108"/>
    </location>
</feature>
<dbReference type="AlphaFoldDB" id="A0A9E8ZG20"/>
<evidence type="ECO:0000259" key="3">
    <source>
        <dbReference type="PROSITE" id="PS50801"/>
    </source>
</evidence>
<dbReference type="InterPro" id="IPR003658">
    <property type="entry name" value="Anti-sigma_ant"/>
</dbReference>
<dbReference type="EMBL" id="CP113797">
    <property type="protein sequence ID" value="WAL62754.1"/>
    <property type="molecule type" value="Genomic_DNA"/>
</dbReference>
<dbReference type="Proteomes" id="UP001163152">
    <property type="component" value="Chromosome"/>
</dbReference>
<keyword evidence="5" id="KW-1185">Reference proteome</keyword>
<dbReference type="KEGG" id="tsin:OXH18_12405"/>
<name>A0A9E8ZG20_9CYAN</name>
<gene>
    <name evidence="4" type="ORF">OXH18_12405</name>
</gene>
<proteinExistence type="inferred from homology"/>
<dbReference type="PANTHER" id="PTHR33495">
    <property type="entry name" value="ANTI-SIGMA FACTOR ANTAGONIST TM_1081-RELATED-RELATED"/>
    <property type="match status" value="1"/>
</dbReference>
<dbReference type="NCBIfam" id="TIGR00377">
    <property type="entry name" value="ant_ant_sig"/>
    <property type="match status" value="1"/>
</dbReference>
<dbReference type="SUPFAM" id="SSF52091">
    <property type="entry name" value="SpoIIaa-like"/>
    <property type="match status" value="1"/>
</dbReference>